<dbReference type="GO" id="GO:0043022">
    <property type="term" value="F:ribosome binding"/>
    <property type="evidence" value="ECO:0007669"/>
    <property type="project" value="InterPro"/>
</dbReference>
<comment type="caution">
    <text evidence="1">The sequence shown here is derived from an EMBL/GenBank/DDBJ whole genome shotgun (WGS) entry which is preliminary data.</text>
</comment>
<dbReference type="AlphaFoldDB" id="A0A2S5AZU4"/>
<evidence type="ECO:0000313" key="2">
    <source>
        <dbReference type="Proteomes" id="UP000237144"/>
    </source>
</evidence>
<dbReference type="PANTHER" id="PTHR28250:SF1">
    <property type="entry name" value="CYTOCHROME B PRE-MRNA-PROCESSING PROTEIN 6"/>
    <property type="match status" value="1"/>
</dbReference>
<dbReference type="InterPro" id="IPR037653">
    <property type="entry name" value="Cbp6"/>
</dbReference>
<reference evidence="1 2" key="1">
    <citation type="journal article" date="2018" name="Front. Microbiol.">
        <title>Prospects for Fungal Bioremediation of Acidic Radioactive Waste Sites: Characterization and Genome Sequence of Rhodotorula taiwanensis MD1149.</title>
        <authorList>
            <person name="Tkavc R."/>
            <person name="Matrosova V.Y."/>
            <person name="Grichenko O.E."/>
            <person name="Gostincar C."/>
            <person name="Volpe R.P."/>
            <person name="Klimenkova P."/>
            <person name="Gaidamakova E.K."/>
            <person name="Zhou C.E."/>
            <person name="Stewart B.J."/>
            <person name="Lyman M.G."/>
            <person name="Malfatti S.A."/>
            <person name="Rubinfeld B."/>
            <person name="Courtot M."/>
            <person name="Singh J."/>
            <person name="Dalgard C.L."/>
            <person name="Hamilton T."/>
            <person name="Frey K.G."/>
            <person name="Gunde-Cimerman N."/>
            <person name="Dugan L."/>
            <person name="Daly M.J."/>
        </authorList>
    </citation>
    <scope>NUCLEOTIDE SEQUENCE [LARGE SCALE GENOMIC DNA]</scope>
    <source>
        <strain evidence="1 2">MD1149</strain>
    </source>
</reference>
<proteinExistence type="predicted"/>
<dbReference type="OrthoDB" id="291792at2759"/>
<evidence type="ECO:0000313" key="1">
    <source>
        <dbReference type="EMBL" id="POY69921.1"/>
    </source>
</evidence>
<organism evidence="1 2">
    <name type="scientific">Rhodotorula taiwanensis</name>
    <dbReference type="NCBI Taxonomy" id="741276"/>
    <lineage>
        <taxon>Eukaryota</taxon>
        <taxon>Fungi</taxon>
        <taxon>Dikarya</taxon>
        <taxon>Basidiomycota</taxon>
        <taxon>Pucciniomycotina</taxon>
        <taxon>Microbotryomycetes</taxon>
        <taxon>Sporidiobolales</taxon>
        <taxon>Sporidiobolaceae</taxon>
        <taxon>Rhodotorula</taxon>
    </lineage>
</organism>
<gene>
    <name evidence="1" type="ORF">BMF94_7053</name>
</gene>
<dbReference type="PANTHER" id="PTHR28250">
    <property type="entry name" value="CYTOCHROME B PRE-MRNA-PROCESSING PROTEIN 6"/>
    <property type="match status" value="1"/>
</dbReference>
<protein>
    <submittedName>
        <fullName evidence="1">Uncharacterized protein</fullName>
    </submittedName>
</protein>
<accession>A0A2S5AZU4</accession>
<dbReference type="Pfam" id="PF20180">
    <property type="entry name" value="UQCC2_CBP6"/>
    <property type="match status" value="1"/>
</dbReference>
<dbReference type="GO" id="GO:0061671">
    <property type="term" value="C:Cbp3p-Cbp6 complex"/>
    <property type="evidence" value="ECO:0007669"/>
    <property type="project" value="InterPro"/>
</dbReference>
<dbReference type="EMBL" id="PJQD01000164">
    <property type="protein sequence ID" value="POY69921.1"/>
    <property type="molecule type" value="Genomic_DNA"/>
</dbReference>
<dbReference type="Proteomes" id="UP000237144">
    <property type="component" value="Unassembled WGS sequence"/>
</dbReference>
<sequence>MSGPNAAVRTAWHAVARSWPRDPLRPKLQFAEAITATADRALADARPLSETQLWKANEAVKSMQRLVQNNALERYPMTQRTSKPASFPKHYARIVDTIERAERGEVFKKPSWFRFRFSS</sequence>
<keyword evidence="2" id="KW-1185">Reference proteome</keyword>
<name>A0A2S5AZU4_9BASI</name>
<dbReference type="STRING" id="741276.A0A2S5AZU4"/>
<dbReference type="GO" id="GO:0034551">
    <property type="term" value="P:mitochondrial respiratory chain complex III assembly"/>
    <property type="evidence" value="ECO:0007669"/>
    <property type="project" value="TreeGrafter"/>
</dbReference>